<evidence type="ECO:0000313" key="1">
    <source>
        <dbReference type="EMBL" id="KAF5818631.1"/>
    </source>
</evidence>
<keyword evidence="2" id="KW-1185">Reference proteome</keyword>
<dbReference type="Gramene" id="mRNA:HanXRQr2_Chr02g0068261">
    <property type="protein sequence ID" value="mRNA:HanXRQr2_Chr02g0068261"/>
    <property type="gene ID" value="HanXRQr2_Chr02g0068261"/>
</dbReference>
<organism evidence="1 2">
    <name type="scientific">Helianthus annuus</name>
    <name type="common">Common sunflower</name>
    <dbReference type="NCBI Taxonomy" id="4232"/>
    <lineage>
        <taxon>Eukaryota</taxon>
        <taxon>Viridiplantae</taxon>
        <taxon>Streptophyta</taxon>
        <taxon>Embryophyta</taxon>
        <taxon>Tracheophyta</taxon>
        <taxon>Spermatophyta</taxon>
        <taxon>Magnoliopsida</taxon>
        <taxon>eudicotyledons</taxon>
        <taxon>Gunneridae</taxon>
        <taxon>Pentapetalae</taxon>
        <taxon>asterids</taxon>
        <taxon>campanulids</taxon>
        <taxon>Asterales</taxon>
        <taxon>Asteraceae</taxon>
        <taxon>Asteroideae</taxon>
        <taxon>Heliantheae alliance</taxon>
        <taxon>Heliantheae</taxon>
        <taxon>Helianthus</taxon>
    </lineage>
</organism>
<dbReference type="Proteomes" id="UP000215914">
    <property type="component" value="Unassembled WGS sequence"/>
</dbReference>
<reference evidence="1" key="2">
    <citation type="submission" date="2020-06" db="EMBL/GenBank/DDBJ databases">
        <title>Helianthus annuus Genome sequencing and assembly Release 2.</title>
        <authorList>
            <person name="Gouzy J."/>
            <person name="Langlade N."/>
            <person name="Munos S."/>
        </authorList>
    </citation>
    <scope>NUCLEOTIDE SEQUENCE</scope>
    <source>
        <tissue evidence="1">Leaves</tissue>
    </source>
</reference>
<protein>
    <submittedName>
        <fullName evidence="1">Uncharacterized protein</fullName>
    </submittedName>
</protein>
<dbReference type="AlphaFoldDB" id="A0A9K3NZS5"/>
<comment type="caution">
    <text evidence="1">The sequence shown here is derived from an EMBL/GenBank/DDBJ whole genome shotgun (WGS) entry which is preliminary data.</text>
</comment>
<evidence type="ECO:0000313" key="2">
    <source>
        <dbReference type="Proteomes" id="UP000215914"/>
    </source>
</evidence>
<reference evidence="1" key="1">
    <citation type="journal article" date="2017" name="Nature">
        <title>The sunflower genome provides insights into oil metabolism, flowering and Asterid evolution.</title>
        <authorList>
            <person name="Badouin H."/>
            <person name="Gouzy J."/>
            <person name="Grassa C.J."/>
            <person name="Murat F."/>
            <person name="Staton S.E."/>
            <person name="Cottret L."/>
            <person name="Lelandais-Briere C."/>
            <person name="Owens G.L."/>
            <person name="Carrere S."/>
            <person name="Mayjonade B."/>
            <person name="Legrand L."/>
            <person name="Gill N."/>
            <person name="Kane N.C."/>
            <person name="Bowers J.E."/>
            <person name="Hubner S."/>
            <person name="Bellec A."/>
            <person name="Berard A."/>
            <person name="Berges H."/>
            <person name="Blanchet N."/>
            <person name="Boniface M.C."/>
            <person name="Brunel D."/>
            <person name="Catrice O."/>
            <person name="Chaidir N."/>
            <person name="Claudel C."/>
            <person name="Donnadieu C."/>
            <person name="Faraut T."/>
            <person name="Fievet G."/>
            <person name="Helmstetter N."/>
            <person name="King M."/>
            <person name="Knapp S.J."/>
            <person name="Lai Z."/>
            <person name="Le Paslier M.C."/>
            <person name="Lippi Y."/>
            <person name="Lorenzon L."/>
            <person name="Mandel J.R."/>
            <person name="Marage G."/>
            <person name="Marchand G."/>
            <person name="Marquand E."/>
            <person name="Bret-Mestries E."/>
            <person name="Morien E."/>
            <person name="Nambeesan S."/>
            <person name="Nguyen T."/>
            <person name="Pegot-Espagnet P."/>
            <person name="Pouilly N."/>
            <person name="Raftis F."/>
            <person name="Sallet E."/>
            <person name="Schiex T."/>
            <person name="Thomas J."/>
            <person name="Vandecasteele C."/>
            <person name="Vares D."/>
            <person name="Vear F."/>
            <person name="Vautrin S."/>
            <person name="Crespi M."/>
            <person name="Mangin B."/>
            <person name="Burke J.M."/>
            <person name="Salse J."/>
            <person name="Munos S."/>
            <person name="Vincourt P."/>
            <person name="Rieseberg L.H."/>
            <person name="Langlade N.B."/>
        </authorList>
    </citation>
    <scope>NUCLEOTIDE SEQUENCE</scope>
    <source>
        <tissue evidence="1">Leaves</tissue>
    </source>
</reference>
<gene>
    <name evidence="1" type="ORF">HanXRQr2_Chr02g0068261</name>
</gene>
<dbReference type="EMBL" id="MNCJ02000317">
    <property type="protein sequence ID" value="KAF5818631.1"/>
    <property type="molecule type" value="Genomic_DNA"/>
</dbReference>
<proteinExistence type="predicted"/>
<accession>A0A9K3NZS5</accession>
<name>A0A9K3NZS5_HELAN</name>
<sequence>MKIEFSLHFRSGGLFYFAGAEKKDLNDLNDLAPDVWSLTGIYDSGVMFMKNLGFLWYIIRFSSCTTVSYMIYNNCRCYSYEGSSSFSRYTCCTSTTSCIISSRLDYFSLIYYTEITFSVNHMYCYTLLLKEGTEPINVD</sequence>